<feature type="transmembrane region" description="Helical" evidence="6">
    <location>
        <begin position="227"/>
        <end position="250"/>
    </location>
</feature>
<evidence type="ECO:0000256" key="5">
    <source>
        <dbReference type="ARBA" id="ARBA00023136"/>
    </source>
</evidence>
<dbReference type="Proteomes" id="UP001378188">
    <property type="component" value="Unassembled WGS sequence"/>
</dbReference>
<dbReference type="GO" id="GO:0016020">
    <property type="term" value="C:membrane"/>
    <property type="evidence" value="ECO:0007669"/>
    <property type="project" value="UniProtKB-SubCell"/>
</dbReference>
<keyword evidence="9" id="KW-1185">Reference proteome</keyword>
<feature type="domain" description="EamA" evidence="7">
    <location>
        <begin position="26"/>
        <end position="153"/>
    </location>
</feature>
<evidence type="ECO:0000259" key="7">
    <source>
        <dbReference type="Pfam" id="PF00892"/>
    </source>
</evidence>
<feature type="domain" description="EamA" evidence="7">
    <location>
        <begin position="166"/>
        <end position="301"/>
    </location>
</feature>
<dbReference type="SUPFAM" id="SSF103481">
    <property type="entry name" value="Multidrug resistance efflux transporter EmrE"/>
    <property type="match status" value="2"/>
</dbReference>
<keyword evidence="5 6" id="KW-0472">Membrane</keyword>
<reference evidence="8 9" key="1">
    <citation type="submission" date="2024-02" db="EMBL/GenBank/DDBJ databases">
        <title>Genome analysis and characterization of Microbaculum marinisediminis sp. nov., isolated from marine sediment.</title>
        <authorList>
            <person name="Du Z.-J."/>
            <person name="Ye Y.-Q."/>
            <person name="Zhang Z.-R."/>
            <person name="Yuan S.-M."/>
            <person name="Zhang X.-Y."/>
        </authorList>
    </citation>
    <scope>NUCLEOTIDE SEQUENCE [LARGE SCALE GENOMIC DNA]</scope>
    <source>
        <strain evidence="8 9">SDUM1044001</strain>
    </source>
</reference>
<feature type="transmembrane region" description="Helical" evidence="6">
    <location>
        <begin position="284"/>
        <end position="301"/>
    </location>
</feature>
<proteinExistence type="inferred from homology"/>
<dbReference type="RefSeq" id="WP_340332426.1">
    <property type="nucleotide sequence ID" value="NZ_JAZHOF010000013.1"/>
</dbReference>
<name>A0AAW9RYG2_9HYPH</name>
<evidence type="ECO:0000256" key="1">
    <source>
        <dbReference type="ARBA" id="ARBA00004141"/>
    </source>
</evidence>
<evidence type="ECO:0000256" key="2">
    <source>
        <dbReference type="ARBA" id="ARBA00007362"/>
    </source>
</evidence>
<gene>
    <name evidence="8" type="ORF">V3328_24835</name>
</gene>
<feature type="transmembrane region" description="Helical" evidence="6">
    <location>
        <begin position="165"/>
        <end position="186"/>
    </location>
</feature>
<feature type="transmembrane region" description="Helical" evidence="6">
    <location>
        <begin position="81"/>
        <end position="100"/>
    </location>
</feature>
<organism evidence="8 9">
    <name type="scientific">Microbaculum marinum</name>
    <dbReference type="NCBI Taxonomy" id="1764581"/>
    <lineage>
        <taxon>Bacteria</taxon>
        <taxon>Pseudomonadati</taxon>
        <taxon>Pseudomonadota</taxon>
        <taxon>Alphaproteobacteria</taxon>
        <taxon>Hyphomicrobiales</taxon>
        <taxon>Tepidamorphaceae</taxon>
        <taxon>Microbaculum</taxon>
    </lineage>
</organism>
<evidence type="ECO:0000256" key="3">
    <source>
        <dbReference type="ARBA" id="ARBA00022692"/>
    </source>
</evidence>
<keyword evidence="4 6" id="KW-1133">Transmembrane helix</keyword>
<keyword evidence="3 6" id="KW-0812">Transmembrane</keyword>
<dbReference type="PANTHER" id="PTHR32322:SF2">
    <property type="entry name" value="EAMA DOMAIN-CONTAINING PROTEIN"/>
    <property type="match status" value="1"/>
</dbReference>
<dbReference type="InterPro" id="IPR000620">
    <property type="entry name" value="EamA_dom"/>
</dbReference>
<evidence type="ECO:0000256" key="4">
    <source>
        <dbReference type="ARBA" id="ARBA00022989"/>
    </source>
</evidence>
<dbReference type="EMBL" id="JAZHOF010000013">
    <property type="protein sequence ID" value="MEJ8574726.1"/>
    <property type="molecule type" value="Genomic_DNA"/>
</dbReference>
<feature type="transmembrane region" description="Helical" evidence="6">
    <location>
        <begin position="112"/>
        <end position="129"/>
    </location>
</feature>
<feature type="transmembrane region" description="Helical" evidence="6">
    <location>
        <begin position="49"/>
        <end position="69"/>
    </location>
</feature>
<evidence type="ECO:0000256" key="6">
    <source>
        <dbReference type="SAM" id="Phobius"/>
    </source>
</evidence>
<dbReference type="PANTHER" id="PTHR32322">
    <property type="entry name" value="INNER MEMBRANE TRANSPORTER"/>
    <property type="match status" value="1"/>
</dbReference>
<feature type="transmembrane region" description="Helical" evidence="6">
    <location>
        <begin position="198"/>
        <end position="221"/>
    </location>
</feature>
<dbReference type="InterPro" id="IPR037185">
    <property type="entry name" value="EmrE-like"/>
</dbReference>
<dbReference type="Pfam" id="PF00892">
    <property type="entry name" value="EamA"/>
    <property type="match status" value="2"/>
</dbReference>
<feature type="transmembrane region" description="Helical" evidence="6">
    <location>
        <begin position="136"/>
        <end position="153"/>
    </location>
</feature>
<evidence type="ECO:0000313" key="8">
    <source>
        <dbReference type="EMBL" id="MEJ8574726.1"/>
    </source>
</evidence>
<evidence type="ECO:0000313" key="9">
    <source>
        <dbReference type="Proteomes" id="UP001378188"/>
    </source>
</evidence>
<accession>A0AAW9RYG2</accession>
<dbReference type="AlphaFoldDB" id="A0AAW9RYG2"/>
<comment type="subcellular location">
    <subcellularLocation>
        <location evidence="1">Membrane</location>
        <topology evidence="1">Multi-pass membrane protein</topology>
    </subcellularLocation>
</comment>
<dbReference type="InterPro" id="IPR050638">
    <property type="entry name" value="AA-Vitamin_Transporters"/>
</dbReference>
<comment type="similarity">
    <text evidence="2">Belongs to the EamA transporter family.</text>
</comment>
<sequence>MAIGAATVDSDGIRSRLDLLAGGTLVFLCLAWGLNHVSIKVANQGLQPVFQSGVRFALGAILVFGWCMFRRIRLFERDGTLLPGIAVGVLFGVEFGFITFGLDYTTASRGVVFVYTMPFVVALGAHFLIPGERMNAIGFFGLALAFCGVIIVFSDKLSLPGPEALFGDFLCLIAAVLWGATTIVIKTTSLRTTKPEKVLLYQLVVAAIVLLPASPLFGPFIRDVTPVVIAAFSFQVLFVVAVTFLIWFWLVRHYPASRLTSFTFLTPVFGVMFGGLLLGEPVSWRLLLALVLVALGIYLVNRPQAIIQPPS</sequence>
<feature type="transmembrane region" description="Helical" evidence="6">
    <location>
        <begin position="19"/>
        <end position="37"/>
    </location>
</feature>
<feature type="transmembrane region" description="Helical" evidence="6">
    <location>
        <begin position="262"/>
        <end position="278"/>
    </location>
</feature>
<comment type="caution">
    <text evidence="8">The sequence shown here is derived from an EMBL/GenBank/DDBJ whole genome shotgun (WGS) entry which is preliminary data.</text>
</comment>
<protein>
    <submittedName>
        <fullName evidence="8">DMT family transporter</fullName>
    </submittedName>
</protein>